<protein>
    <recommendedName>
        <fullName evidence="3">Transposase</fullName>
    </recommendedName>
</protein>
<accession>A0ABN9EPA7</accession>
<evidence type="ECO:0008006" key="3">
    <source>
        <dbReference type="Google" id="ProtNLM"/>
    </source>
</evidence>
<evidence type="ECO:0000313" key="1">
    <source>
        <dbReference type="EMBL" id="CAI9585322.1"/>
    </source>
</evidence>
<evidence type="ECO:0000313" key="2">
    <source>
        <dbReference type="Proteomes" id="UP001162483"/>
    </source>
</evidence>
<gene>
    <name evidence="1" type="ORF">SPARVUS_LOCUS10162749</name>
</gene>
<comment type="caution">
    <text evidence="1">The sequence shown here is derived from an EMBL/GenBank/DDBJ whole genome shotgun (WGS) entry which is preliminary data.</text>
</comment>
<reference evidence="1" key="1">
    <citation type="submission" date="2023-05" db="EMBL/GenBank/DDBJ databases">
        <authorList>
            <person name="Stuckert A."/>
        </authorList>
    </citation>
    <scope>NUCLEOTIDE SEQUENCE</scope>
</reference>
<keyword evidence="2" id="KW-1185">Reference proteome</keyword>
<dbReference type="Proteomes" id="UP001162483">
    <property type="component" value="Unassembled WGS sequence"/>
</dbReference>
<sequence length="64" mass="7380">MRVGQHMLKRTVRRSRQLSTESIAKDLRTLCGFQRASWNGFPWLSSCIQALYHQVQCKVSDAVV</sequence>
<name>A0ABN9EPA7_9NEOB</name>
<organism evidence="1 2">
    <name type="scientific">Staurois parvus</name>
    <dbReference type="NCBI Taxonomy" id="386267"/>
    <lineage>
        <taxon>Eukaryota</taxon>
        <taxon>Metazoa</taxon>
        <taxon>Chordata</taxon>
        <taxon>Craniata</taxon>
        <taxon>Vertebrata</taxon>
        <taxon>Euteleostomi</taxon>
        <taxon>Amphibia</taxon>
        <taxon>Batrachia</taxon>
        <taxon>Anura</taxon>
        <taxon>Neobatrachia</taxon>
        <taxon>Ranoidea</taxon>
        <taxon>Ranidae</taxon>
        <taxon>Staurois</taxon>
    </lineage>
</organism>
<proteinExistence type="predicted"/>
<dbReference type="EMBL" id="CATNWA010015636">
    <property type="protein sequence ID" value="CAI9585322.1"/>
    <property type="molecule type" value="Genomic_DNA"/>
</dbReference>